<accession>A0A194PNK9</accession>
<reference evidence="2 3" key="1">
    <citation type="journal article" date="2015" name="Nat. Commun.">
        <title>Outbred genome sequencing and CRISPR/Cas9 gene editing in butterflies.</title>
        <authorList>
            <person name="Li X."/>
            <person name="Fan D."/>
            <person name="Zhang W."/>
            <person name="Liu G."/>
            <person name="Zhang L."/>
            <person name="Zhao L."/>
            <person name="Fang X."/>
            <person name="Chen L."/>
            <person name="Dong Y."/>
            <person name="Chen Y."/>
            <person name="Ding Y."/>
            <person name="Zhao R."/>
            <person name="Feng M."/>
            <person name="Zhu Y."/>
            <person name="Feng Y."/>
            <person name="Jiang X."/>
            <person name="Zhu D."/>
            <person name="Xiang H."/>
            <person name="Feng X."/>
            <person name="Li S."/>
            <person name="Wang J."/>
            <person name="Zhang G."/>
            <person name="Kronforst M.R."/>
            <person name="Wang W."/>
        </authorList>
    </citation>
    <scope>NUCLEOTIDE SEQUENCE [LARGE SCALE GENOMIC DNA]</scope>
    <source>
        <strain evidence="2">Ya'a_city_454_Px</strain>
        <tissue evidence="2">Whole body</tissue>
    </source>
</reference>
<feature type="region of interest" description="Disordered" evidence="1">
    <location>
        <begin position="162"/>
        <end position="196"/>
    </location>
</feature>
<name>A0A194PNK9_PAPXU</name>
<dbReference type="Proteomes" id="UP000053268">
    <property type="component" value="Unassembled WGS sequence"/>
</dbReference>
<dbReference type="AlphaFoldDB" id="A0A194PNK9"/>
<protein>
    <submittedName>
        <fullName evidence="2">Uncharacterized protein</fullName>
    </submittedName>
</protein>
<organism evidence="2 3">
    <name type="scientific">Papilio xuthus</name>
    <name type="common">Asian swallowtail butterfly</name>
    <dbReference type="NCBI Taxonomy" id="66420"/>
    <lineage>
        <taxon>Eukaryota</taxon>
        <taxon>Metazoa</taxon>
        <taxon>Ecdysozoa</taxon>
        <taxon>Arthropoda</taxon>
        <taxon>Hexapoda</taxon>
        <taxon>Insecta</taxon>
        <taxon>Pterygota</taxon>
        <taxon>Neoptera</taxon>
        <taxon>Endopterygota</taxon>
        <taxon>Lepidoptera</taxon>
        <taxon>Glossata</taxon>
        <taxon>Ditrysia</taxon>
        <taxon>Papilionoidea</taxon>
        <taxon>Papilionidae</taxon>
        <taxon>Papilioninae</taxon>
        <taxon>Papilio</taxon>
    </lineage>
</organism>
<evidence type="ECO:0000256" key="1">
    <source>
        <dbReference type="SAM" id="MobiDB-lite"/>
    </source>
</evidence>
<keyword evidence="3" id="KW-1185">Reference proteome</keyword>
<proteinExistence type="predicted"/>
<evidence type="ECO:0000313" key="3">
    <source>
        <dbReference type="Proteomes" id="UP000053268"/>
    </source>
</evidence>
<gene>
    <name evidence="2" type="ORF">RR46_05820</name>
</gene>
<evidence type="ECO:0000313" key="2">
    <source>
        <dbReference type="EMBL" id="KPI94568.1"/>
    </source>
</evidence>
<dbReference type="EMBL" id="KQ459598">
    <property type="protein sequence ID" value="KPI94568.1"/>
    <property type="molecule type" value="Genomic_DNA"/>
</dbReference>
<sequence>MQVDMWLWSGISCTGLVVVCERVMSRTYSGRVSNQLRGACLQCGAGAGRSALLAVLLLAMCQVRAGDVALCDMLENACINLYKHRTNVLEDTKYLADAYKSVLFYAQGVLCSGTTMFNGEAVSMQSGAGVLPRGPTAAISAATPNTTPTGSDATATRVQKFSRESFEEMRQSPGLKSGDMKDPLNFLDPLWSLKKK</sequence>